<dbReference type="Pfam" id="PF01938">
    <property type="entry name" value="TRAM"/>
    <property type="match status" value="1"/>
</dbReference>
<proteinExistence type="inferred from homology"/>
<dbReference type="SFLD" id="SFLDG01061">
    <property type="entry name" value="methylthiotransferase"/>
    <property type="match status" value="1"/>
</dbReference>
<evidence type="ECO:0000256" key="1">
    <source>
        <dbReference type="ARBA" id="ARBA00003234"/>
    </source>
</evidence>
<organism evidence="18">
    <name type="scientific">Taylorella asinigenitalis 14/45</name>
    <dbReference type="NCBI Taxonomy" id="1091495"/>
    <lineage>
        <taxon>Bacteria</taxon>
        <taxon>Pseudomonadati</taxon>
        <taxon>Pseudomonadota</taxon>
        <taxon>Betaproteobacteria</taxon>
        <taxon>Burkholderiales</taxon>
        <taxon>Alcaligenaceae</taxon>
        <taxon>Taylorella</taxon>
    </lineage>
</organism>
<dbReference type="GO" id="GO:0046872">
    <property type="term" value="F:metal ion binding"/>
    <property type="evidence" value="ECO:0007669"/>
    <property type="project" value="UniProtKB-KW"/>
</dbReference>
<dbReference type="PROSITE" id="PS01278">
    <property type="entry name" value="MTTASE_RADICAL"/>
    <property type="match status" value="1"/>
</dbReference>
<keyword evidence="5 14" id="KW-0949">S-adenosyl-L-methionine</keyword>
<dbReference type="PROSITE" id="PS51449">
    <property type="entry name" value="MTTASE_N"/>
    <property type="match status" value="1"/>
</dbReference>
<comment type="cofactor">
    <cofactor evidence="14">
        <name>[4Fe-4S] cluster</name>
        <dbReference type="ChEBI" id="CHEBI:49883"/>
    </cofactor>
    <text evidence="14">Binds 2 [4Fe-4S] clusters. One cluster is coordinated with 3 cysteines and an exchangeable S-adenosyl-L-methionine.</text>
</comment>
<comment type="function">
    <text evidence="1 14">Catalyzes the methylthiolation of N6-(dimethylallyl)adenosine (i(6)A), leading to the formation of 2-methylthio-N6-(dimethylallyl)adenosine (ms(2)i(6)A) at position 37 in tRNAs that read codons beginning with uridine.</text>
</comment>
<feature type="domain" description="TRAM" evidence="15">
    <location>
        <begin position="407"/>
        <end position="469"/>
    </location>
</feature>
<dbReference type="HOGENOM" id="CLU_018697_2_0_4"/>
<dbReference type="GO" id="GO:0035597">
    <property type="term" value="F:tRNA-2-methylthio-N(6)-dimethylallyladenosine(37) synthase activity"/>
    <property type="evidence" value="ECO:0007669"/>
    <property type="project" value="UniProtKB-EC"/>
</dbReference>
<dbReference type="HAMAP" id="MF_01864">
    <property type="entry name" value="tRNA_metthiotr_MiaB"/>
    <property type="match status" value="1"/>
</dbReference>
<dbReference type="InterPro" id="IPR002792">
    <property type="entry name" value="TRAM_dom"/>
</dbReference>
<protein>
    <recommendedName>
        <fullName evidence="10 14">tRNA-2-methylthio-N(6)-dimethylallyladenosine synthase</fullName>
        <ecNumber evidence="10 14">2.8.4.3</ecNumber>
    </recommendedName>
    <alternativeName>
        <fullName evidence="14">(Dimethylallyl)adenosine tRNA methylthiotransferase MiaB</fullName>
    </alternativeName>
    <alternativeName>
        <fullName evidence="14">tRNA-i(6)A37 methylthiotransferase</fullName>
    </alternativeName>
</protein>
<dbReference type="InterPro" id="IPR006638">
    <property type="entry name" value="Elp3/MiaA/NifB-like_rSAM"/>
</dbReference>
<dbReference type="InterPro" id="IPR020612">
    <property type="entry name" value="Methylthiotransferase_CS"/>
</dbReference>
<evidence type="ECO:0000256" key="4">
    <source>
        <dbReference type="ARBA" id="ARBA00022679"/>
    </source>
</evidence>
<reference evidence="18" key="1">
    <citation type="journal article" date="2012" name="Vet. Microbiol.">
        <title>Comparative genomic analyses of the Taylorellae.</title>
        <authorList>
            <person name="Hauser H."/>
            <person name="Richter D.C."/>
            <person name="van Tonder A."/>
            <person name="Clark L."/>
            <person name="Preston A."/>
        </authorList>
    </citation>
    <scope>NUCLEOTIDE SEQUENCE</scope>
    <source>
        <strain evidence="18">14/45</strain>
    </source>
</reference>
<dbReference type="InterPro" id="IPR058240">
    <property type="entry name" value="rSAM_sf"/>
</dbReference>
<dbReference type="PANTHER" id="PTHR43020:SF2">
    <property type="entry name" value="MITOCHONDRIAL TRNA METHYLTHIOTRANSFERASE CDK5RAP1"/>
    <property type="match status" value="1"/>
</dbReference>
<dbReference type="AlphaFoldDB" id="I7IC28"/>
<feature type="binding site" evidence="14">
    <location>
        <position position="185"/>
    </location>
    <ligand>
        <name>[4Fe-4S] cluster</name>
        <dbReference type="ChEBI" id="CHEBI:49883"/>
        <label>2</label>
        <note>4Fe-4S-S-AdoMet</note>
    </ligand>
</feature>
<evidence type="ECO:0000259" key="16">
    <source>
        <dbReference type="PROSITE" id="PS51449"/>
    </source>
</evidence>
<evidence type="ECO:0000256" key="11">
    <source>
        <dbReference type="ARBA" id="ARBA00050926"/>
    </source>
</evidence>
<comment type="subcellular location">
    <subcellularLocation>
        <location evidence="14">Cytoplasm</location>
    </subcellularLocation>
</comment>
<dbReference type="Pfam" id="PF00919">
    <property type="entry name" value="UPF0004"/>
    <property type="match status" value="1"/>
</dbReference>
<feature type="binding site" evidence="14">
    <location>
        <position position="77"/>
    </location>
    <ligand>
        <name>[4Fe-4S] cluster</name>
        <dbReference type="ChEBI" id="CHEBI:49883"/>
        <label>1</label>
    </ligand>
</feature>
<comment type="catalytic activity">
    <reaction evidence="11">
        <text>N(6)-dimethylallyladenosine(37) in tRNA + (sulfur carrier)-SH + AH2 + S-adenosyl-L-methionine = 2-thio-N(6)-dimethylallyladenosine(37) in tRNA + (sulfur carrier)-H + 5'-deoxyadenosine + L-methionine + A + H(+)</text>
        <dbReference type="Rhea" id="RHEA:36339"/>
        <dbReference type="Rhea" id="RHEA-COMP:10375"/>
        <dbReference type="Rhea" id="RHEA-COMP:10377"/>
        <dbReference type="Rhea" id="RHEA-COMP:14737"/>
        <dbReference type="Rhea" id="RHEA-COMP:14739"/>
        <dbReference type="ChEBI" id="CHEBI:13193"/>
        <dbReference type="ChEBI" id="CHEBI:15378"/>
        <dbReference type="ChEBI" id="CHEBI:17319"/>
        <dbReference type="ChEBI" id="CHEBI:17499"/>
        <dbReference type="ChEBI" id="CHEBI:29917"/>
        <dbReference type="ChEBI" id="CHEBI:57844"/>
        <dbReference type="ChEBI" id="CHEBI:59789"/>
        <dbReference type="ChEBI" id="CHEBI:64428"/>
        <dbReference type="ChEBI" id="CHEBI:74415"/>
        <dbReference type="ChEBI" id="CHEBI:74416"/>
    </reaction>
    <physiologicalReaction direction="left-to-right" evidence="11">
        <dbReference type="Rhea" id="RHEA:36340"/>
    </physiologicalReaction>
</comment>
<comment type="catalytic activity">
    <reaction evidence="13">
        <text>N(6)-dimethylallyladenosine(37) in tRNA + (sulfur carrier)-SH + AH2 + 2 S-adenosyl-L-methionine = 2-methylsulfanyl-N(6)-dimethylallyladenosine(37) in tRNA + (sulfur carrier)-H + 5'-deoxyadenosine + L-methionine + A + S-adenosyl-L-homocysteine + 2 H(+)</text>
        <dbReference type="Rhea" id="RHEA:37067"/>
        <dbReference type="Rhea" id="RHEA-COMP:10375"/>
        <dbReference type="Rhea" id="RHEA-COMP:10376"/>
        <dbReference type="Rhea" id="RHEA-COMP:14737"/>
        <dbReference type="Rhea" id="RHEA-COMP:14739"/>
        <dbReference type="ChEBI" id="CHEBI:13193"/>
        <dbReference type="ChEBI" id="CHEBI:15378"/>
        <dbReference type="ChEBI" id="CHEBI:17319"/>
        <dbReference type="ChEBI" id="CHEBI:17499"/>
        <dbReference type="ChEBI" id="CHEBI:29917"/>
        <dbReference type="ChEBI" id="CHEBI:57844"/>
        <dbReference type="ChEBI" id="CHEBI:57856"/>
        <dbReference type="ChEBI" id="CHEBI:59789"/>
        <dbReference type="ChEBI" id="CHEBI:64428"/>
        <dbReference type="ChEBI" id="CHEBI:74415"/>
        <dbReference type="ChEBI" id="CHEBI:74417"/>
        <dbReference type="EC" id="2.8.4.3"/>
    </reaction>
    <physiologicalReaction direction="left-to-right" evidence="13">
        <dbReference type="Rhea" id="RHEA:37068"/>
    </physiologicalReaction>
</comment>
<comment type="subunit">
    <text evidence="14">Monomer.</text>
</comment>
<evidence type="ECO:0000256" key="3">
    <source>
        <dbReference type="ARBA" id="ARBA00022490"/>
    </source>
</evidence>
<dbReference type="GO" id="GO:0051539">
    <property type="term" value="F:4 iron, 4 sulfur cluster binding"/>
    <property type="evidence" value="ECO:0007669"/>
    <property type="project" value="UniProtKB-UniRule"/>
</dbReference>
<gene>
    <name evidence="14 18" type="primary">miaB</name>
    <name evidence="18" type="ORF">KUM_1046</name>
</gene>
<evidence type="ECO:0000256" key="2">
    <source>
        <dbReference type="ARBA" id="ARBA00022485"/>
    </source>
</evidence>
<dbReference type="SUPFAM" id="SSF102114">
    <property type="entry name" value="Radical SAM enzymes"/>
    <property type="match status" value="1"/>
</dbReference>
<dbReference type="FunFam" id="3.40.50.12160:FF:000001">
    <property type="entry name" value="tRNA-2-methylthio-N(6)-dimethylallyladenosine synthase"/>
    <property type="match status" value="1"/>
</dbReference>
<dbReference type="InterPro" id="IPR023404">
    <property type="entry name" value="rSAM_horseshoe"/>
</dbReference>
<evidence type="ECO:0000256" key="6">
    <source>
        <dbReference type="ARBA" id="ARBA00022694"/>
    </source>
</evidence>
<dbReference type="InterPro" id="IPR007197">
    <property type="entry name" value="rSAM"/>
</dbReference>
<evidence type="ECO:0000256" key="14">
    <source>
        <dbReference type="HAMAP-Rule" id="MF_01864"/>
    </source>
</evidence>
<evidence type="ECO:0000256" key="5">
    <source>
        <dbReference type="ARBA" id="ARBA00022691"/>
    </source>
</evidence>
<evidence type="ECO:0000256" key="10">
    <source>
        <dbReference type="ARBA" id="ARBA00033765"/>
    </source>
</evidence>
<feature type="binding site" evidence="14">
    <location>
        <position position="40"/>
    </location>
    <ligand>
        <name>[4Fe-4S] cluster</name>
        <dbReference type="ChEBI" id="CHEBI:49883"/>
        <label>1</label>
    </ligand>
</feature>
<dbReference type="FunFam" id="3.80.30.20:FF:000001">
    <property type="entry name" value="tRNA-2-methylthio-N(6)-dimethylallyladenosine synthase 2"/>
    <property type="match status" value="1"/>
</dbReference>
<dbReference type="CDD" id="cd01335">
    <property type="entry name" value="Radical_SAM"/>
    <property type="match status" value="1"/>
</dbReference>
<keyword evidence="9 14" id="KW-0411">Iron-sulfur</keyword>
<accession>I7IC28</accession>
<sequence>MQEVNLKRSTKSESANQFIEEKPIHFPAHAKKLYIKTFGCQMNEYDSEKMADVLNAEKGLELTDNPEEADVILLNTCSIREKAQEKVFSDLGRINLLKKKKPDLLIGVGGCVASQEGATILQRAPYVDIVFGPQTLHRLPELIEQKESTGRAQVDVSFPEIEKFDHLPPARVNGPTAYVSIMEGCSKYCSYCVVPYTRGEEISRPLEDVLVEVADLADQGVKEINLLGQNVNAYRGTVGEQGEIADFAMLLELVHEIPGVERIRYITSHPKEMTKRLIEAHGKLPKLVPFLHLPVQAGSDRVLAAMKRGYTSLEYKSVVRNLYKVRPDLTLSSDFIVGFPGETEEDFEATLKLIKDLNIDTSFSFIYSRRPGTPAADLPDDTPYEVKLERLQRLQALVNKQARAFSEKMLGTNQKVLVEGFSKRDSEELMGRTENNRIVNFKGPDSLVGQMVTVKITDIYTNSLRGELV</sequence>
<evidence type="ECO:0000259" key="17">
    <source>
        <dbReference type="PROSITE" id="PS51918"/>
    </source>
</evidence>
<dbReference type="PROSITE" id="PS50926">
    <property type="entry name" value="TRAM"/>
    <property type="match status" value="1"/>
</dbReference>
<keyword evidence="7 14" id="KW-0479">Metal-binding</keyword>
<keyword evidence="4 14" id="KW-0808">Transferase</keyword>
<keyword evidence="2 14" id="KW-0004">4Fe-4S</keyword>
<evidence type="ECO:0000256" key="7">
    <source>
        <dbReference type="ARBA" id="ARBA00022723"/>
    </source>
</evidence>
<dbReference type="Gene3D" id="3.80.30.20">
    <property type="entry name" value="tm_1862 like domain"/>
    <property type="match status" value="1"/>
</dbReference>
<dbReference type="EMBL" id="HE681424">
    <property type="protein sequence ID" value="CCG19831.1"/>
    <property type="molecule type" value="Genomic_DNA"/>
</dbReference>
<comment type="similarity">
    <text evidence="14">Belongs to the methylthiotransferase family. MiaB subfamily.</text>
</comment>
<keyword evidence="3 14" id="KW-0963">Cytoplasm</keyword>
<dbReference type="RefSeq" id="WP_015551875.1">
    <property type="nucleotide sequence ID" value="NC_021033.1"/>
</dbReference>
<dbReference type="InterPro" id="IPR005839">
    <property type="entry name" value="Methylthiotransferase"/>
</dbReference>
<dbReference type="SFLD" id="SFLDG01082">
    <property type="entry name" value="B12-binding_domain_containing"/>
    <property type="match status" value="1"/>
</dbReference>
<dbReference type="Gene3D" id="3.40.50.12160">
    <property type="entry name" value="Methylthiotransferase, N-terminal domain"/>
    <property type="match status" value="1"/>
</dbReference>
<dbReference type="NCBIfam" id="TIGR00089">
    <property type="entry name" value="MiaB/RimO family radical SAM methylthiotransferase"/>
    <property type="match status" value="1"/>
</dbReference>
<comment type="catalytic activity">
    <reaction evidence="12">
        <text>2-thio-N(6)-dimethylallyladenosine(37) in tRNA + S-adenosyl-L-methionine = 2-methylsulfanyl-N(6)-dimethylallyladenosine(37) in tRNA + S-adenosyl-L-homocysteine + H(+)</text>
        <dbReference type="Rhea" id="RHEA:37063"/>
        <dbReference type="Rhea" id="RHEA-COMP:10376"/>
        <dbReference type="Rhea" id="RHEA-COMP:10377"/>
        <dbReference type="ChEBI" id="CHEBI:15378"/>
        <dbReference type="ChEBI" id="CHEBI:57856"/>
        <dbReference type="ChEBI" id="CHEBI:59789"/>
        <dbReference type="ChEBI" id="CHEBI:74416"/>
        <dbReference type="ChEBI" id="CHEBI:74417"/>
    </reaction>
    <physiologicalReaction direction="left-to-right" evidence="12">
        <dbReference type="Rhea" id="RHEA:37064"/>
    </physiologicalReaction>
</comment>
<dbReference type="PANTHER" id="PTHR43020">
    <property type="entry name" value="CDK5 REGULATORY SUBUNIT-ASSOCIATED PROTEIN 1"/>
    <property type="match status" value="1"/>
</dbReference>
<feature type="domain" description="Radical SAM core" evidence="17">
    <location>
        <begin position="171"/>
        <end position="404"/>
    </location>
</feature>
<evidence type="ECO:0000256" key="8">
    <source>
        <dbReference type="ARBA" id="ARBA00023004"/>
    </source>
</evidence>
<dbReference type="Pfam" id="PF04055">
    <property type="entry name" value="Radical_SAM"/>
    <property type="match status" value="1"/>
</dbReference>
<evidence type="ECO:0000256" key="12">
    <source>
        <dbReference type="ARBA" id="ARBA00052380"/>
    </source>
</evidence>
<dbReference type="NCBIfam" id="TIGR01574">
    <property type="entry name" value="miaB-methiolase"/>
    <property type="match status" value="1"/>
</dbReference>
<dbReference type="KEGG" id="tat:KUM_1046"/>
<evidence type="ECO:0000256" key="13">
    <source>
        <dbReference type="ARBA" id="ARBA00052587"/>
    </source>
</evidence>
<evidence type="ECO:0000256" key="9">
    <source>
        <dbReference type="ARBA" id="ARBA00023014"/>
    </source>
</evidence>
<feature type="binding site" evidence="14">
    <location>
        <position position="189"/>
    </location>
    <ligand>
        <name>[4Fe-4S] cluster</name>
        <dbReference type="ChEBI" id="CHEBI:49883"/>
        <label>2</label>
        <note>4Fe-4S-S-AdoMet</note>
    </ligand>
</feature>
<dbReference type="GO" id="GO:0005829">
    <property type="term" value="C:cytosol"/>
    <property type="evidence" value="ECO:0007669"/>
    <property type="project" value="TreeGrafter"/>
</dbReference>
<dbReference type="SMART" id="SM00729">
    <property type="entry name" value="Elp3"/>
    <property type="match status" value="1"/>
</dbReference>
<dbReference type="SFLD" id="SFLDF00273">
    <property type="entry name" value="(dimethylallyl)adenosine_tRNA"/>
    <property type="match status" value="1"/>
</dbReference>
<dbReference type="SFLD" id="SFLDS00029">
    <property type="entry name" value="Radical_SAM"/>
    <property type="match status" value="1"/>
</dbReference>
<feature type="domain" description="MTTase N-terminal" evidence="16">
    <location>
        <begin position="31"/>
        <end position="148"/>
    </location>
</feature>
<keyword evidence="8 14" id="KW-0408">Iron</keyword>
<dbReference type="InterPro" id="IPR006463">
    <property type="entry name" value="MiaB_methiolase"/>
</dbReference>
<dbReference type="InterPro" id="IPR013848">
    <property type="entry name" value="Methylthiotransferase_N"/>
</dbReference>
<evidence type="ECO:0000259" key="15">
    <source>
        <dbReference type="PROSITE" id="PS50926"/>
    </source>
</evidence>
<name>I7IC28_9BURK</name>
<feature type="binding site" evidence="14">
    <location>
        <position position="192"/>
    </location>
    <ligand>
        <name>[4Fe-4S] cluster</name>
        <dbReference type="ChEBI" id="CHEBI:49883"/>
        <label>2</label>
        <note>4Fe-4S-S-AdoMet</note>
    </ligand>
</feature>
<dbReference type="EC" id="2.8.4.3" evidence="10 14"/>
<keyword evidence="6 14" id="KW-0819">tRNA processing</keyword>
<feature type="binding site" evidence="14">
    <location>
        <position position="111"/>
    </location>
    <ligand>
        <name>[4Fe-4S] cluster</name>
        <dbReference type="ChEBI" id="CHEBI:49883"/>
        <label>1</label>
    </ligand>
</feature>
<dbReference type="PROSITE" id="PS51918">
    <property type="entry name" value="RADICAL_SAM"/>
    <property type="match status" value="1"/>
</dbReference>
<evidence type="ECO:0000313" key="18">
    <source>
        <dbReference type="EMBL" id="CCG19831.1"/>
    </source>
</evidence>
<dbReference type="InterPro" id="IPR038135">
    <property type="entry name" value="Methylthiotransferase_N_sf"/>
</dbReference>